<name>A0A0A9TKF7_ARUDO</name>
<accession>A0A0A9TKF7</accession>
<reference evidence="1" key="2">
    <citation type="journal article" date="2015" name="Data Brief">
        <title>Shoot transcriptome of the giant reed, Arundo donax.</title>
        <authorList>
            <person name="Barrero R.A."/>
            <person name="Guerrero F.D."/>
            <person name="Moolhuijzen P."/>
            <person name="Goolsby J.A."/>
            <person name="Tidwell J."/>
            <person name="Bellgard S.E."/>
            <person name="Bellgard M.I."/>
        </authorList>
    </citation>
    <scope>NUCLEOTIDE SEQUENCE</scope>
    <source>
        <tissue evidence="1">Shoot tissue taken approximately 20 cm above the soil surface</tissue>
    </source>
</reference>
<sequence>MNRLKYTSALDLHVQRGQHMHTQTKMSLLKGSLK</sequence>
<proteinExistence type="predicted"/>
<reference evidence="1" key="1">
    <citation type="submission" date="2014-09" db="EMBL/GenBank/DDBJ databases">
        <authorList>
            <person name="Magalhaes I.L.F."/>
            <person name="Oliveira U."/>
            <person name="Santos F.R."/>
            <person name="Vidigal T.H.D.A."/>
            <person name="Brescovit A.D."/>
            <person name="Santos A.J."/>
        </authorList>
    </citation>
    <scope>NUCLEOTIDE SEQUENCE</scope>
    <source>
        <tissue evidence="1">Shoot tissue taken approximately 20 cm above the soil surface</tissue>
    </source>
</reference>
<dbReference type="AlphaFoldDB" id="A0A0A9TKF7"/>
<dbReference type="EMBL" id="GBRH01187936">
    <property type="protein sequence ID" value="JAE09960.1"/>
    <property type="molecule type" value="Transcribed_RNA"/>
</dbReference>
<organism evidence="1">
    <name type="scientific">Arundo donax</name>
    <name type="common">Giant reed</name>
    <name type="synonym">Donax arundinaceus</name>
    <dbReference type="NCBI Taxonomy" id="35708"/>
    <lineage>
        <taxon>Eukaryota</taxon>
        <taxon>Viridiplantae</taxon>
        <taxon>Streptophyta</taxon>
        <taxon>Embryophyta</taxon>
        <taxon>Tracheophyta</taxon>
        <taxon>Spermatophyta</taxon>
        <taxon>Magnoliopsida</taxon>
        <taxon>Liliopsida</taxon>
        <taxon>Poales</taxon>
        <taxon>Poaceae</taxon>
        <taxon>PACMAD clade</taxon>
        <taxon>Arundinoideae</taxon>
        <taxon>Arundineae</taxon>
        <taxon>Arundo</taxon>
    </lineage>
</organism>
<protein>
    <submittedName>
        <fullName evidence="1">Uncharacterized protein</fullName>
    </submittedName>
</protein>
<evidence type="ECO:0000313" key="1">
    <source>
        <dbReference type="EMBL" id="JAE09960.1"/>
    </source>
</evidence>